<protein>
    <submittedName>
        <fullName evidence="1">NACHT, LRR and PYD domains-containing protein 13</fullName>
    </submittedName>
</protein>
<evidence type="ECO:0000313" key="1">
    <source>
        <dbReference type="EMBL" id="JAG31099.1"/>
    </source>
</evidence>
<dbReference type="Gene3D" id="3.80.10.10">
    <property type="entry name" value="Ribonuclease Inhibitor"/>
    <property type="match status" value="1"/>
</dbReference>
<dbReference type="InterPro" id="IPR032675">
    <property type="entry name" value="LRR_dom_sf"/>
</dbReference>
<dbReference type="InterPro" id="IPR001611">
    <property type="entry name" value="Leu-rich_rpt"/>
</dbReference>
<reference evidence="1" key="1">
    <citation type="journal article" date="2014" name="PLoS ONE">
        <title>Transcriptome-Based Identification of ABC Transporters in the Western Tarnished Plant Bug Lygus hesperus.</title>
        <authorList>
            <person name="Hull J.J."/>
            <person name="Chaney K."/>
            <person name="Geib S.M."/>
            <person name="Fabrick J.A."/>
            <person name="Brent C.S."/>
            <person name="Walsh D."/>
            <person name="Lavine L.C."/>
        </authorList>
    </citation>
    <scope>NUCLEOTIDE SEQUENCE</scope>
</reference>
<reference evidence="1" key="2">
    <citation type="submission" date="2014-07" db="EMBL/GenBank/DDBJ databases">
        <authorList>
            <person name="Hull J."/>
        </authorList>
    </citation>
    <scope>NUCLEOTIDE SEQUENCE</scope>
</reference>
<organism evidence="1">
    <name type="scientific">Lygus hesperus</name>
    <name type="common">Western plant bug</name>
    <dbReference type="NCBI Taxonomy" id="30085"/>
    <lineage>
        <taxon>Eukaryota</taxon>
        <taxon>Metazoa</taxon>
        <taxon>Ecdysozoa</taxon>
        <taxon>Arthropoda</taxon>
        <taxon>Hexapoda</taxon>
        <taxon>Insecta</taxon>
        <taxon>Pterygota</taxon>
        <taxon>Neoptera</taxon>
        <taxon>Paraneoptera</taxon>
        <taxon>Hemiptera</taxon>
        <taxon>Heteroptera</taxon>
        <taxon>Panheteroptera</taxon>
        <taxon>Cimicomorpha</taxon>
        <taxon>Miridae</taxon>
        <taxon>Mirini</taxon>
        <taxon>Lygus</taxon>
    </lineage>
</organism>
<dbReference type="Pfam" id="PF13516">
    <property type="entry name" value="LRR_6"/>
    <property type="match status" value="1"/>
</dbReference>
<dbReference type="AlphaFoldDB" id="A0A0A9YG29"/>
<dbReference type="EMBL" id="GBHO01012505">
    <property type="protein sequence ID" value="JAG31099.1"/>
    <property type="molecule type" value="Transcribed_RNA"/>
</dbReference>
<gene>
    <name evidence="1" type="primary">NLRP13</name>
    <name evidence="1" type="ORF">CM83_19276</name>
</gene>
<name>A0A0A9YG29_LYGHE</name>
<proteinExistence type="predicted"/>
<accession>A0A0A9YG29</accession>
<sequence>MTSLTSKVLESHDTFTREMYQVKSKNGDNNVAGGESFVLSKAYLAECLAQHVKPHMKLLELFKNTQYARNLTTLSLSHYKLGIHGLSPLAPLLSHFYRLSYIDLSYNDLSNRAVHNLCEYLRYQLSLQTLNLAYNPLDDECTPFLL</sequence>
<dbReference type="SUPFAM" id="SSF52047">
    <property type="entry name" value="RNI-like"/>
    <property type="match status" value="1"/>
</dbReference>